<comment type="caution">
    <text evidence="1">The sequence shown here is derived from an EMBL/GenBank/DDBJ whole genome shotgun (WGS) entry which is preliminary data.</text>
</comment>
<feature type="non-terminal residue" evidence="1">
    <location>
        <position position="1"/>
    </location>
</feature>
<reference evidence="1" key="1">
    <citation type="submission" date="2023-10" db="EMBL/GenBank/DDBJ databases">
        <authorList>
            <person name="Chen Y."/>
            <person name="Shah S."/>
            <person name="Dougan E. K."/>
            <person name="Thang M."/>
            <person name="Chan C."/>
        </authorList>
    </citation>
    <scope>NUCLEOTIDE SEQUENCE [LARGE SCALE GENOMIC DNA]</scope>
</reference>
<proteinExistence type="predicted"/>
<evidence type="ECO:0008006" key="3">
    <source>
        <dbReference type="Google" id="ProtNLM"/>
    </source>
</evidence>
<dbReference type="EMBL" id="CAUYUJ010014255">
    <property type="protein sequence ID" value="CAK0838890.1"/>
    <property type="molecule type" value="Genomic_DNA"/>
</dbReference>
<gene>
    <name evidence="1" type="ORF">PCOR1329_LOCUS34731</name>
</gene>
<feature type="non-terminal residue" evidence="1">
    <location>
        <position position="133"/>
    </location>
</feature>
<evidence type="ECO:0000313" key="2">
    <source>
        <dbReference type="Proteomes" id="UP001189429"/>
    </source>
</evidence>
<dbReference type="Proteomes" id="UP001189429">
    <property type="component" value="Unassembled WGS sequence"/>
</dbReference>
<organism evidence="1 2">
    <name type="scientific">Prorocentrum cordatum</name>
    <dbReference type="NCBI Taxonomy" id="2364126"/>
    <lineage>
        <taxon>Eukaryota</taxon>
        <taxon>Sar</taxon>
        <taxon>Alveolata</taxon>
        <taxon>Dinophyceae</taxon>
        <taxon>Prorocentrales</taxon>
        <taxon>Prorocentraceae</taxon>
        <taxon>Prorocentrum</taxon>
    </lineage>
</organism>
<name>A0ABN9T1R7_9DINO</name>
<accession>A0ABN9T1R7</accession>
<protein>
    <recommendedName>
        <fullName evidence="3">Tc1-like transposase DDE domain-containing protein</fullName>
    </recommendedName>
</protein>
<keyword evidence="2" id="KW-1185">Reference proteome</keyword>
<sequence length="133" mass="15341">GPTDRPNFCKCRDVHAWRRPPWARWLRNWRGTAIKARGRVDKRGPWHVLYDSAHFLTSTACQRAYEGAEVVLWHVLAHSAHVNQVEQWWGWLRKKLRAMDFADSLAKPPVSGTMPYKECVRGVIHSAKSQAVA</sequence>
<evidence type="ECO:0000313" key="1">
    <source>
        <dbReference type="EMBL" id="CAK0838890.1"/>
    </source>
</evidence>